<evidence type="ECO:0000256" key="4">
    <source>
        <dbReference type="ARBA" id="ARBA00022692"/>
    </source>
</evidence>
<protein>
    <submittedName>
        <fullName evidence="9">UDP-phosphate N-acetylgalactosaminyl-1-phosphate transferase</fullName>
    </submittedName>
</protein>
<evidence type="ECO:0000256" key="3">
    <source>
        <dbReference type="ARBA" id="ARBA00022679"/>
    </source>
</evidence>
<dbReference type="Proteomes" id="UP000224386">
    <property type="component" value="Unassembled WGS sequence"/>
</dbReference>
<dbReference type="InterPro" id="IPR017475">
    <property type="entry name" value="EPS_sugar_tfrase"/>
</dbReference>
<evidence type="ECO:0000256" key="7">
    <source>
        <dbReference type="SAM" id="Phobius"/>
    </source>
</evidence>
<evidence type="ECO:0000256" key="2">
    <source>
        <dbReference type="ARBA" id="ARBA00006464"/>
    </source>
</evidence>
<gene>
    <name evidence="9" type="ORF">COK05_28750</name>
</gene>
<dbReference type="GO" id="GO:0016020">
    <property type="term" value="C:membrane"/>
    <property type="evidence" value="ECO:0007669"/>
    <property type="project" value="UniProtKB-SubCell"/>
</dbReference>
<comment type="subcellular location">
    <subcellularLocation>
        <location evidence="1">Membrane</location>
        <topology evidence="1">Multi-pass membrane protein</topology>
    </subcellularLocation>
</comment>
<accession>A0A2C1MBY4</accession>
<dbReference type="EMBL" id="NVAP01000075">
    <property type="protein sequence ID" value="PFQ37855.1"/>
    <property type="molecule type" value="Genomic_DNA"/>
</dbReference>
<name>A0A2C1MBY4_BACCE</name>
<evidence type="ECO:0000256" key="6">
    <source>
        <dbReference type="ARBA" id="ARBA00023136"/>
    </source>
</evidence>
<keyword evidence="4 7" id="KW-0812">Transmembrane</keyword>
<dbReference type="AlphaFoldDB" id="A0A2C1MBY4"/>
<evidence type="ECO:0000256" key="1">
    <source>
        <dbReference type="ARBA" id="ARBA00004141"/>
    </source>
</evidence>
<dbReference type="NCBIfam" id="TIGR03025">
    <property type="entry name" value="EPS_sugtrans"/>
    <property type="match status" value="1"/>
</dbReference>
<comment type="caution">
    <text evidence="9">The sequence shown here is derived from an EMBL/GenBank/DDBJ whole genome shotgun (WGS) entry which is preliminary data.</text>
</comment>
<evidence type="ECO:0000313" key="10">
    <source>
        <dbReference type="Proteomes" id="UP000224386"/>
    </source>
</evidence>
<evidence type="ECO:0000313" key="9">
    <source>
        <dbReference type="EMBL" id="PFQ37855.1"/>
    </source>
</evidence>
<keyword evidence="6 7" id="KW-0472">Membrane</keyword>
<organism evidence="9 10">
    <name type="scientific">Bacillus cereus</name>
    <dbReference type="NCBI Taxonomy" id="1396"/>
    <lineage>
        <taxon>Bacteria</taxon>
        <taxon>Bacillati</taxon>
        <taxon>Bacillota</taxon>
        <taxon>Bacilli</taxon>
        <taxon>Bacillales</taxon>
        <taxon>Bacillaceae</taxon>
        <taxon>Bacillus</taxon>
        <taxon>Bacillus cereus group</taxon>
    </lineage>
</organism>
<feature type="domain" description="Bacterial sugar transferase" evidence="8">
    <location>
        <begin position="31"/>
        <end position="210"/>
    </location>
</feature>
<comment type="similarity">
    <text evidence="2">Belongs to the bacterial sugar transferase family.</text>
</comment>
<evidence type="ECO:0000256" key="5">
    <source>
        <dbReference type="ARBA" id="ARBA00022989"/>
    </source>
</evidence>
<dbReference type="PANTHER" id="PTHR30576">
    <property type="entry name" value="COLANIC BIOSYNTHESIS UDP-GLUCOSE LIPID CARRIER TRANSFERASE"/>
    <property type="match status" value="1"/>
</dbReference>
<dbReference type="InterPro" id="IPR003362">
    <property type="entry name" value="Bact_transf"/>
</dbReference>
<dbReference type="GO" id="GO:0016780">
    <property type="term" value="F:phosphotransferase activity, for other substituted phosphate groups"/>
    <property type="evidence" value="ECO:0007669"/>
    <property type="project" value="TreeGrafter"/>
</dbReference>
<dbReference type="RefSeq" id="WP_098615245.1">
    <property type="nucleotide sequence ID" value="NZ_NUMH01000045.1"/>
</dbReference>
<keyword evidence="5 7" id="KW-1133">Transmembrane helix</keyword>
<dbReference type="PANTHER" id="PTHR30576:SF0">
    <property type="entry name" value="UNDECAPRENYL-PHOSPHATE N-ACETYLGALACTOSAMINYL 1-PHOSPHATE TRANSFERASE-RELATED"/>
    <property type="match status" value="1"/>
</dbReference>
<evidence type="ECO:0000259" key="8">
    <source>
        <dbReference type="Pfam" id="PF02397"/>
    </source>
</evidence>
<feature type="transmembrane region" description="Helical" evidence="7">
    <location>
        <begin position="36"/>
        <end position="57"/>
    </location>
</feature>
<dbReference type="Pfam" id="PF02397">
    <property type="entry name" value="Bac_transf"/>
    <property type="match status" value="1"/>
</dbReference>
<sequence length="216" mass="24783">MAMREMKKYPIDETIETNINLPNHYIYFTLKNTTDFLIALLGLVILSPILLLFVLAIKLESNGPAFFLQERVGLNGRVFNIIKLRSMYIDAEKNGAQWAKKNDARVTKIGAFIRRTRIDEIPQLINMLKGDMSLVGPRPERPIFTEQFNKEIPGFKNRIVVRPGITGWAQVNGGYDISPKEKLEFDIYYIKNLSLFIDVKIIFKTIKVIFTGEGAR</sequence>
<proteinExistence type="inferred from homology"/>
<reference evidence="9 10" key="1">
    <citation type="submission" date="2017-09" db="EMBL/GenBank/DDBJ databases">
        <title>Large-scale bioinformatics analysis of Bacillus genomes uncovers conserved roles of natural products in bacterial physiology.</title>
        <authorList>
            <consortium name="Agbiome Team Llc"/>
            <person name="Bleich R.M."/>
            <person name="Grubbs K.J."/>
            <person name="Santa Maria K.C."/>
            <person name="Allen S.E."/>
            <person name="Farag S."/>
            <person name="Shank E.A."/>
            <person name="Bowers A."/>
        </authorList>
    </citation>
    <scope>NUCLEOTIDE SEQUENCE [LARGE SCALE GENOMIC DNA]</scope>
    <source>
        <strain evidence="9 10">AFS070861</strain>
    </source>
</reference>
<keyword evidence="3 9" id="KW-0808">Transferase</keyword>